<gene>
    <name evidence="2" type="ORF">B0T20DRAFT_397110</name>
</gene>
<reference evidence="2" key="1">
    <citation type="journal article" date="2023" name="Mol. Phylogenet. Evol.">
        <title>Genome-scale phylogeny and comparative genomics of the fungal order Sordariales.</title>
        <authorList>
            <person name="Hensen N."/>
            <person name="Bonometti L."/>
            <person name="Westerberg I."/>
            <person name="Brannstrom I.O."/>
            <person name="Guillou S."/>
            <person name="Cros-Aarteil S."/>
            <person name="Calhoun S."/>
            <person name="Haridas S."/>
            <person name="Kuo A."/>
            <person name="Mondo S."/>
            <person name="Pangilinan J."/>
            <person name="Riley R."/>
            <person name="LaButti K."/>
            <person name="Andreopoulos B."/>
            <person name="Lipzen A."/>
            <person name="Chen C."/>
            <person name="Yan M."/>
            <person name="Daum C."/>
            <person name="Ng V."/>
            <person name="Clum A."/>
            <person name="Steindorff A."/>
            <person name="Ohm R.A."/>
            <person name="Martin F."/>
            <person name="Silar P."/>
            <person name="Natvig D.O."/>
            <person name="Lalanne C."/>
            <person name="Gautier V."/>
            <person name="Ament-Velasquez S.L."/>
            <person name="Kruys A."/>
            <person name="Hutchinson M.I."/>
            <person name="Powell A.J."/>
            <person name="Barry K."/>
            <person name="Miller A.N."/>
            <person name="Grigoriev I.V."/>
            <person name="Debuchy R."/>
            <person name="Gladieux P."/>
            <person name="Hiltunen Thoren M."/>
            <person name="Johannesson H."/>
        </authorList>
    </citation>
    <scope>NUCLEOTIDE SEQUENCE</scope>
    <source>
        <strain evidence="2">FGSC 1904</strain>
    </source>
</reference>
<feature type="compositionally biased region" description="Low complexity" evidence="1">
    <location>
        <begin position="50"/>
        <end position="70"/>
    </location>
</feature>
<feature type="compositionally biased region" description="Polar residues" evidence="1">
    <location>
        <begin position="212"/>
        <end position="223"/>
    </location>
</feature>
<evidence type="ECO:0000256" key="1">
    <source>
        <dbReference type="SAM" id="MobiDB-lite"/>
    </source>
</evidence>
<dbReference type="AlphaFoldDB" id="A0AAE0P1Q1"/>
<reference evidence="2" key="2">
    <citation type="submission" date="2023-07" db="EMBL/GenBank/DDBJ databases">
        <authorList>
            <consortium name="Lawrence Berkeley National Laboratory"/>
            <person name="Haridas S."/>
            <person name="Hensen N."/>
            <person name="Bonometti L."/>
            <person name="Westerberg I."/>
            <person name="Brannstrom I.O."/>
            <person name="Guillou S."/>
            <person name="Cros-Aarteil S."/>
            <person name="Calhoun S."/>
            <person name="Kuo A."/>
            <person name="Mondo S."/>
            <person name="Pangilinan J."/>
            <person name="Riley R."/>
            <person name="LaButti K."/>
            <person name="Andreopoulos B."/>
            <person name="Lipzen A."/>
            <person name="Chen C."/>
            <person name="Yanf M."/>
            <person name="Daum C."/>
            <person name="Ng V."/>
            <person name="Clum A."/>
            <person name="Steindorff A."/>
            <person name="Ohm R."/>
            <person name="Martin F."/>
            <person name="Silar P."/>
            <person name="Natvig D."/>
            <person name="Lalanne C."/>
            <person name="Gautier V."/>
            <person name="Ament-velasquez S.L."/>
            <person name="Kruys A."/>
            <person name="Hutchinson M.I."/>
            <person name="Powell A.J."/>
            <person name="Barry K."/>
            <person name="Miller A.N."/>
            <person name="Grigoriev I.V."/>
            <person name="Debuchy R."/>
            <person name="Gladieux P."/>
            <person name="Thoren M.H."/>
            <person name="Johannesson H."/>
        </authorList>
    </citation>
    <scope>NUCLEOTIDE SEQUENCE</scope>
    <source>
        <strain evidence="2">FGSC 1904</strain>
    </source>
</reference>
<dbReference type="EMBL" id="JAUTDP010000013">
    <property type="protein sequence ID" value="KAK3391654.1"/>
    <property type="molecule type" value="Genomic_DNA"/>
</dbReference>
<proteinExistence type="predicted"/>
<keyword evidence="3" id="KW-1185">Reference proteome</keyword>
<feature type="compositionally biased region" description="Polar residues" evidence="1">
    <location>
        <begin position="179"/>
        <end position="198"/>
    </location>
</feature>
<name>A0AAE0P1Q1_SORBR</name>
<feature type="compositionally biased region" description="Low complexity" evidence="1">
    <location>
        <begin position="224"/>
        <end position="233"/>
    </location>
</feature>
<feature type="compositionally biased region" description="Pro residues" evidence="1">
    <location>
        <begin position="135"/>
        <end position="144"/>
    </location>
</feature>
<protein>
    <submittedName>
        <fullName evidence="2">Uncharacterized protein</fullName>
    </submittedName>
</protein>
<feature type="compositionally biased region" description="Low complexity" evidence="1">
    <location>
        <begin position="264"/>
        <end position="275"/>
    </location>
</feature>
<feature type="compositionally biased region" description="Polar residues" evidence="1">
    <location>
        <begin position="21"/>
        <end position="38"/>
    </location>
</feature>
<evidence type="ECO:0000313" key="3">
    <source>
        <dbReference type="Proteomes" id="UP001281003"/>
    </source>
</evidence>
<comment type="caution">
    <text evidence="2">The sequence shown here is derived from an EMBL/GenBank/DDBJ whole genome shotgun (WGS) entry which is preliminary data.</text>
</comment>
<organism evidence="2 3">
    <name type="scientific">Sordaria brevicollis</name>
    <dbReference type="NCBI Taxonomy" id="83679"/>
    <lineage>
        <taxon>Eukaryota</taxon>
        <taxon>Fungi</taxon>
        <taxon>Dikarya</taxon>
        <taxon>Ascomycota</taxon>
        <taxon>Pezizomycotina</taxon>
        <taxon>Sordariomycetes</taxon>
        <taxon>Sordariomycetidae</taxon>
        <taxon>Sordariales</taxon>
        <taxon>Sordariaceae</taxon>
        <taxon>Sordaria</taxon>
    </lineage>
</organism>
<dbReference type="Proteomes" id="UP001281003">
    <property type="component" value="Unassembled WGS sequence"/>
</dbReference>
<feature type="compositionally biased region" description="Low complexity" evidence="1">
    <location>
        <begin position="125"/>
        <end position="134"/>
    </location>
</feature>
<feature type="compositionally biased region" description="Low complexity" evidence="1">
    <location>
        <begin position="107"/>
        <end position="116"/>
    </location>
</feature>
<accession>A0AAE0P1Q1</accession>
<sequence length="402" mass="42683">MVQADAGLKTMGRSGYDMTGFYNSDSSSLKNKLTQPKGNSPGPARPPPSASSTRSQSSVSSSPRLGVKVTPPIPPPNPVTVQRTTATVERTHATAKKSHRFNPLGRPNSNSSAQHPSHPPPPMANRPSASSTPPQQLPPPPAPEPGSFWNPFPRPPIRPLSALPRHLGGSPPAPPPPHVQQQLAALTMHTRTPPTSVPRNRWEFRSTPRPADQQSPHTGSFAKSSSTGTSSLGLRGGGGPHFAAPASAPRPSGNSSTPRGRAASTPGPSSGTSTTRQHTIPVRNPSPGTASRLPSYSYDWCTNPACLHVRVVDTRKGKEKGKPMTGEVRYRPVGPKVKGVEVCPDCEPGTLLRLQTSQCQLNPKQGLSGSLRDDCPGWETGTFLCPWERRFHYRITGNGGGP</sequence>
<feature type="region of interest" description="Disordered" evidence="1">
    <location>
        <begin position="1"/>
        <end position="291"/>
    </location>
</feature>
<evidence type="ECO:0000313" key="2">
    <source>
        <dbReference type="EMBL" id="KAK3391654.1"/>
    </source>
</evidence>